<name>A0ABD3WE60_SINWO</name>
<evidence type="ECO:0000256" key="1">
    <source>
        <dbReference type="SAM" id="Coils"/>
    </source>
</evidence>
<dbReference type="EMBL" id="JBJQND010000007">
    <property type="protein sequence ID" value="KAL3872225.1"/>
    <property type="molecule type" value="Genomic_DNA"/>
</dbReference>
<evidence type="ECO:0000313" key="3">
    <source>
        <dbReference type="EMBL" id="KAL3872225.1"/>
    </source>
</evidence>
<feature type="compositionally biased region" description="Pro residues" evidence="2">
    <location>
        <begin position="391"/>
        <end position="401"/>
    </location>
</feature>
<feature type="coiled-coil region" evidence="1">
    <location>
        <begin position="128"/>
        <end position="155"/>
    </location>
</feature>
<evidence type="ECO:0000313" key="4">
    <source>
        <dbReference type="Proteomes" id="UP001634394"/>
    </source>
</evidence>
<sequence length="460" mass="52605">MENQVNENIVEMGEKNSETKNIFPDSYEQVTTNKLDSGPFSRKDDLESARAVIRKLQAALCDQKAKSNQIIMTLNLKLYKSRQIQKNRDLEAEKQMREIMSSMLFLEAQLRKDHKSVCMALRKRDQEILVQRNQIKRLSEQNEQLLNAIKEIYAQGGMNGYLRDHSHGNGVNSSDSPTQRNSKDKGDKCEKGDKEEKVDKYDKWDKHFKPDKQKGKFSSVKDMIWKHRSSLELNSAELGKVFHDSGFRFGSQENINQSSETFDRIGKFRNRSQTVSGYPENISGFLEESVKEDNSSNSVDNSKMSVSPHSARFTSVIDEEDTADSFIHHRGNITSVASMPVLATIQEDYFNKHLQAKERPHSMSSVDLIDIHKHVESLASSDSSHTTAISPDPPQTPPTPSSPSYTHTSTESNAFKLFKTMFRRKGNKMKSKKRSLSLSQNIDQEYDEALKKHFEKYDMS</sequence>
<feature type="region of interest" description="Disordered" evidence="2">
    <location>
        <begin position="160"/>
        <end position="196"/>
    </location>
</feature>
<gene>
    <name evidence="3" type="ORF">ACJMK2_040162</name>
</gene>
<accession>A0ABD3WE60</accession>
<keyword evidence="4" id="KW-1185">Reference proteome</keyword>
<feature type="region of interest" description="Disordered" evidence="2">
    <location>
        <begin position="379"/>
        <end position="410"/>
    </location>
</feature>
<comment type="caution">
    <text evidence="3">The sequence shown here is derived from an EMBL/GenBank/DDBJ whole genome shotgun (WGS) entry which is preliminary data.</text>
</comment>
<proteinExistence type="predicted"/>
<feature type="compositionally biased region" description="Basic and acidic residues" evidence="2">
    <location>
        <begin position="181"/>
        <end position="196"/>
    </location>
</feature>
<keyword evidence="1" id="KW-0175">Coiled coil</keyword>
<reference evidence="3 4" key="1">
    <citation type="submission" date="2024-11" db="EMBL/GenBank/DDBJ databases">
        <title>Chromosome-level genome assembly of the freshwater bivalve Anodonta woodiana.</title>
        <authorList>
            <person name="Chen X."/>
        </authorList>
    </citation>
    <scope>NUCLEOTIDE SEQUENCE [LARGE SCALE GENOMIC DNA]</scope>
    <source>
        <strain evidence="3">MN2024</strain>
        <tissue evidence="3">Gills</tissue>
    </source>
</reference>
<evidence type="ECO:0000256" key="2">
    <source>
        <dbReference type="SAM" id="MobiDB-lite"/>
    </source>
</evidence>
<dbReference type="AlphaFoldDB" id="A0ABD3WE60"/>
<protein>
    <submittedName>
        <fullName evidence="3">Uncharacterized protein</fullName>
    </submittedName>
</protein>
<organism evidence="3 4">
    <name type="scientific">Sinanodonta woodiana</name>
    <name type="common">Chinese pond mussel</name>
    <name type="synonym">Anodonta woodiana</name>
    <dbReference type="NCBI Taxonomy" id="1069815"/>
    <lineage>
        <taxon>Eukaryota</taxon>
        <taxon>Metazoa</taxon>
        <taxon>Spiralia</taxon>
        <taxon>Lophotrochozoa</taxon>
        <taxon>Mollusca</taxon>
        <taxon>Bivalvia</taxon>
        <taxon>Autobranchia</taxon>
        <taxon>Heteroconchia</taxon>
        <taxon>Palaeoheterodonta</taxon>
        <taxon>Unionida</taxon>
        <taxon>Unionoidea</taxon>
        <taxon>Unionidae</taxon>
        <taxon>Unioninae</taxon>
        <taxon>Sinanodonta</taxon>
    </lineage>
</organism>
<dbReference type="Proteomes" id="UP001634394">
    <property type="component" value="Unassembled WGS sequence"/>
</dbReference>
<feature type="compositionally biased region" description="Polar residues" evidence="2">
    <location>
        <begin position="169"/>
        <end position="180"/>
    </location>
</feature>